<dbReference type="InterPro" id="IPR036890">
    <property type="entry name" value="HATPase_C_sf"/>
</dbReference>
<dbReference type="GeneID" id="76630236"/>
<keyword evidence="5" id="KW-0547">Nucleotide-binding</keyword>
<dbReference type="RefSeq" id="WP_267164068.1">
    <property type="nucleotide sequence ID" value="NZ_CP112972.1"/>
</dbReference>
<dbReference type="SUPFAM" id="SSF55785">
    <property type="entry name" value="PYP-like sensor domain (PAS domain)"/>
    <property type="match status" value="1"/>
</dbReference>
<dbReference type="GO" id="GO:0007165">
    <property type="term" value="P:signal transduction"/>
    <property type="evidence" value="ECO:0007669"/>
    <property type="project" value="UniProtKB-KW"/>
</dbReference>
<proteinExistence type="predicted"/>
<dbReference type="PANTHER" id="PTHR44936:SF10">
    <property type="entry name" value="SENSOR PROTEIN RSTB"/>
    <property type="match status" value="1"/>
</dbReference>
<dbReference type="SUPFAM" id="SSF55874">
    <property type="entry name" value="ATPase domain of HSP90 chaperone/DNA topoisomerase II/histidine kinase"/>
    <property type="match status" value="1"/>
</dbReference>
<keyword evidence="6" id="KW-0418">Kinase</keyword>
<comment type="catalytic activity">
    <reaction evidence="1">
        <text>ATP + protein L-histidine = ADP + protein N-phospho-L-histidine.</text>
        <dbReference type="EC" id="2.7.13.3"/>
    </reaction>
</comment>
<dbReference type="SMART" id="SM00091">
    <property type="entry name" value="PAS"/>
    <property type="match status" value="1"/>
</dbReference>
<evidence type="ECO:0000256" key="5">
    <source>
        <dbReference type="ARBA" id="ARBA00022741"/>
    </source>
</evidence>
<keyword evidence="15" id="KW-1185">Reference proteome</keyword>
<dbReference type="SMART" id="SM00387">
    <property type="entry name" value="HATPase_c"/>
    <property type="match status" value="1"/>
</dbReference>
<dbReference type="InterPro" id="IPR050980">
    <property type="entry name" value="2C_sensor_his_kinase"/>
</dbReference>
<evidence type="ECO:0000256" key="3">
    <source>
        <dbReference type="ARBA" id="ARBA00022553"/>
    </source>
</evidence>
<name>A0ABD5W3Y6_9EURY</name>
<dbReference type="PANTHER" id="PTHR44936">
    <property type="entry name" value="SENSOR PROTEIN CREC"/>
    <property type="match status" value="1"/>
</dbReference>
<dbReference type="PROSITE" id="PS50885">
    <property type="entry name" value="HAMP"/>
    <property type="match status" value="1"/>
</dbReference>
<evidence type="ECO:0000256" key="4">
    <source>
        <dbReference type="ARBA" id="ARBA00022679"/>
    </source>
</evidence>
<dbReference type="EMBL" id="JBHSZI010000001">
    <property type="protein sequence ID" value="MFC7058260.1"/>
    <property type="molecule type" value="Genomic_DNA"/>
</dbReference>
<dbReference type="PROSITE" id="PS50109">
    <property type="entry name" value="HIS_KIN"/>
    <property type="match status" value="1"/>
</dbReference>
<reference evidence="14 15" key="1">
    <citation type="journal article" date="2019" name="Int. J. Syst. Evol. Microbiol.">
        <title>The Global Catalogue of Microorganisms (GCM) 10K type strain sequencing project: providing services to taxonomists for standard genome sequencing and annotation.</title>
        <authorList>
            <consortium name="The Broad Institute Genomics Platform"/>
            <consortium name="The Broad Institute Genome Sequencing Center for Infectious Disease"/>
            <person name="Wu L."/>
            <person name="Ma J."/>
        </authorList>
    </citation>
    <scope>NUCLEOTIDE SEQUENCE [LARGE SCALE GENOMIC DNA]</scope>
    <source>
        <strain evidence="14 15">JCM 30072</strain>
    </source>
</reference>
<evidence type="ECO:0000259" key="13">
    <source>
        <dbReference type="PROSITE" id="PS50885"/>
    </source>
</evidence>
<dbReference type="CDD" id="cd00130">
    <property type="entry name" value="PAS"/>
    <property type="match status" value="1"/>
</dbReference>
<dbReference type="PROSITE" id="PS50112">
    <property type="entry name" value="PAS"/>
    <property type="match status" value="1"/>
</dbReference>
<dbReference type="InterPro" id="IPR003594">
    <property type="entry name" value="HATPase_dom"/>
</dbReference>
<evidence type="ECO:0000256" key="1">
    <source>
        <dbReference type="ARBA" id="ARBA00000085"/>
    </source>
</evidence>
<dbReference type="Gene3D" id="6.10.340.10">
    <property type="match status" value="1"/>
</dbReference>
<dbReference type="InterPro" id="IPR013767">
    <property type="entry name" value="PAS_fold"/>
</dbReference>
<dbReference type="Gene3D" id="3.30.565.10">
    <property type="entry name" value="Histidine kinase-like ATPase, C-terminal domain"/>
    <property type="match status" value="1"/>
</dbReference>
<evidence type="ECO:0000259" key="12">
    <source>
        <dbReference type="PROSITE" id="PS50113"/>
    </source>
</evidence>
<feature type="domain" description="PAS" evidence="11">
    <location>
        <begin position="420"/>
        <end position="489"/>
    </location>
</feature>
<evidence type="ECO:0000256" key="2">
    <source>
        <dbReference type="ARBA" id="ARBA00012438"/>
    </source>
</evidence>
<dbReference type="EC" id="2.7.13.3" evidence="2"/>
<dbReference type="GO" id="GO:0005524">
    <property type="term" value="F:ATP binding"/>
    <property type="evidence" value="ECO:0007669"/>
    <property type="project" value="UniProtKB-KW"/>
</dbReference>
<feature type="domain" description="PAC" evidence="12">
    <location>
        <begin position="492"/>
        <end position="542"/>
    </location>
</feature>
<evidence type="ECO:0000256" key="6">
    <source>
        <dbReference type="ARBA" id="ARBA00022777"/>
    </source>
</evidence>
<dbReference type="InterPro" id="IPR003660">
    <property type="entry name" value="HAMP_dom"/>
</dbReference>
<dbReference type="NCBIfam" id="TIGR00229">
    <property type="entry name" value="sensory_box"/>
    <property type="match status" value="1"/>
</dbReference>
<keyword evidence="3" id="KW-0597">Phosphoprotein</keyword>
<dbReference type="InterPro" id="IPR000014">
    <property type="entry name" value="PAS"/>
</dbReference>
<dbReference type="PROSITE" id="PS50113">
    <property type="entry name" value="PAC"/>
    <property type="match status" value="1"/>
</dbReference>
<dbReference type="GO" id="GO:0004673">
    <property type="term" value="F:protein histidine kinase activity"/>
    <property type="evidence" value="ECO:0007669"/>
    <property type="project" value="UniProtKB-EC"/>
</dbReference>
<protein>
    <recommendedName>
        <fullName evidence="2">histidine kinase</fullName>
        <ecNumber evidence="2">2.7.13.3</ecNumber>
    </recommendedName>
</protein>
<dbReference type="Proteomes" id="UP001596445">
    <property type="component" value="Unassembled WGS sequence"/>
</dbReference>
<organism evidence="14 15">
    <name type="scientific">Halovenus salina</name>
    <dbReference type="NCBI Taxonomy" id="1510225"/>
    <lineage>
        <taxon>Archaea</taxon>
        <taxon>Methanobacteriati</taxon>
        <taxon>Methanobacteriota</taxon>
        <taxon>Stenosarchaea group</taxon>
        <taxon>Halobacteria</taxon>
        <taxon>Halobacteriales</taxon>
        <taxon>Haloarculaceae</taxon>
        <taxon>Halovenus</taxon>
    </lineage>
</organism>
<dbReference type="InterPro" id="IPR035965">
    <property type="entry name" value="PAS-like_dom_sf"/>
</dbReference>
<evidence type="ECO:0000256" key="7">
    <source>
        <dbReference type="ARBA" id="ARBA00022840"/>
    </source>
</evidence>
<keyword evidence="9" id="KW-0812">Transmembrane</keyword>
<accession>A0ABD5W3Y6</accession>
<dbReference type="InterPro" id="IPR000700">
    <property type="entry name" value="PAS-assoc_C"/>
</dbReference>
<sequence>MSLTDVLRSRYAFKLFAIAVLIVAIIGTVGTVMALQVSDQVTGEQLQSLENNAELEADQLARWFEGEQESIRVLSAHQGIDADDPAQTRETLYSELEQRSDEVVSFHVAERAPVQPSNGTTEPLVVSTNRSLEGAPLAATNIDWGENTDGEEIQYDFEGPNDILVSWVYLDDGHMSVAIASPTPDGKHVLVGEYQPSVRIGESTHVIEGTETIVLGGVSAYVMFEEDGPNEFRPYKGRQNRTEVGQRILAREDQFAPLNGSKIASGEVRGYHSVPGDGVNWVVVKEAPRSNALALTNRVQTDLTVLIGTMFLGFLLVGVVIQYGPIRSIKRLAGQADAIADGDLSVEVETAGRIDEIGRLRRSFRNTKQYIETIARQSEALSRQEFDADVLDEEIPGRVGEAMTAMQTDLERFIGEIERERERYITLVEQSSDGVVVVQDGRCVFANEQFAEITGYDHDTLQESHLIDLVVPADREFVGERYDRQLEDADPTQFEADIETRDGTRRTVELSMAPIERDGEPAVLVNVRDVTDRKHREQRLEVFNRVLRHNIRNQADVVKSHAEVLSDRSADRHVSQILDSADRLAVIGNRARTIDRIISREVQPSTVDLTELFERVRNGVDERGESVTVTTQVAGVDELVTDEWILEAILESLVANSLRYAESEVTIAAEQTDEGCVLTVEDDGPGIPADEIAALDAGTETRLQHSRGLLGLWQLKWGVEKLAGSLTFDTEERTTVRVVLPDWGGNDDI</sequence>
<keyword evidence="8" id="KW-0807">Transducer</keyword>
<keyword evidence="4" id="KW-0808">Transferase</keyword>
<dbReference type="InterPro" id="IPR005467">
    <property type="entry name" value="His_kinase_dom"/>
</dbReference>
<dbReference type="Pfam" id="PF00672">
    <property type="entry name" value="HAMP"/>
    <property type="match status" value="1"/>
</dbReference>
<evidence type="ECO:0000256" key="8">
    <source>
        <dbReference type="ARBA" id="ARBA00023224"/>
    </source>
</evidence>
<dbReference type="Gene3D" id="3.30.450.20">
    <property type="entry name" value="PAS domain"/>
    <property type="match status" value="1"/>
</dbReference>
<dbReference type="SMART" id="SM00304">
    <property type="entry name" value="HAMP"/>
    <property type="match status" value="1"/>
</dbReference>
<evidence type="ECO:0000259" key="10">
    <source>
        <dbReference type="PROSITE" id="PS50109"/>
    </source>
</evidence>
<dbReference type="CDD" id="cd00075">
    <property type="entry name" value="HATPase"/>
    <property type="match status" value="1"/>
</dbReference>
<dbReference type="Pfam" id="PF02518">
    <property type="entry name" value="HATPase_c"/>
    <property type="match status" value="1"/>
</dbReference>
<dbReference type="AlphaFoldDB" id="A0ABD5W3Y6"/>
<feature type="transmembrane region" description="Helical" evidence="9">
    <location>
        <begin position="303"/>
        <end position="321"/>
    </location>
</feature>
<evidence type="ECO:0000256" key="9">
    <source>
        <dbReference type="SAM" id="Phobius"/>
    </source>
</evidence>
<keyword evidence="7" id="KW-0067">ATP-binding</keyword>
<keyword evidence="9" id="KW-1133">Transmembrane helix</keyword>
<feature type="domain" description="Histidine kinase" evidence="10">
    <location>
        <begin position="546"/>
        <end position="744"/>
    </location>
</feature>
<evidence type="ECO:0000313" key="15">
    <source>
        <dbReference type="Proteomes" id="UP001596445"/>
    </source>
</evidence>
<comment type="caution">
    <text evidence="14">The sequence shown here is derived from an EMBL/GenBank/DDBJ whole genome shotgun (WGS) entry which is preliminary data.</text>
</comment>
<gene>
    <name evidence="14" type="ORF">ACFQQG_08815</name>
</gene>
<feature type="domain" description="HAMP" evidence="13">
    <location>
        <begin position="326"/>
        <end position="376"/>
    </location>
</feature>
<evidence type="ECO:0000259" key="11">
    <source>
        <dbReference type="PROSITE" id="PS50112"/>
    </source>
</evidence>
<dbReference type="SUPFAM" id="SSF158472">
    <property type="entry name" value="HAMP domain-like"/>
    <property type="match status" value="1"/>
</dbReference>
<dbReference type="CDD" id="cd06225">
    <property type="entry name" value="HAMP"/>
    <property type="match status" value="1"/>
</dbReference>
<evidence type="ECO:0000313" key="14">
    <source>
        <dbReference type="EMBL" id="MFC7058260.1"/>
    </source>
</evidence>
<keyword evidence="9" id="KW-0472">Membrane</keyword>
<dbReference type="Pfam" id="PF00989">
    <property type="entry name" value="PAS"/>
    <property type="match status" value="1"/>
</dbReference>